<dbReference type="GO" id="GO:0032543">
    <property type="term" value="P:mitochondrial translation"/>
    <property type="evidence" value="ECO:0007669"/>
    <property type="project" value="TreeGrafter"/>
</dbReference>
<proteinExistence type="inferred from homology"/>
<dbReference type="GO" id="GO:0004814">
    <property type="term" value="F:arginine-tRNA ligase activity"/>
    <property type="evidence" value="ECO:0007669"/>
    <property type="project" value="UniProtKB-EC"/>
</dbReference>
<comment type="catalytic activity">
    <reaction evidence="9">
        <text>tRNA(Arg) + L-arginine + ATP = L-arginyl-tRNA(Arg) + AMP + diphosphate</text>
        <dbReference type="Rhea" id="RHEA:20301"/>
        <dbReference type="Rhea" id="RHEA-COMP:9658"/>
        <dbReference type="Rhea" id="RHEA-COMP:9673"/>
        <dbReference type="ChEBI" id="CHEBI:30616"/>
        <dbReference type="ChEBI" id="CHEBI:32682"/>
        <dbReference type="ChEBI" id="CHEBI:33019"/>
        <dbReference type="ChEBI" id="CHEBI:78442"/>
        <dbReference type="ChEBI" id="CHEBI:78513"/>
        <dbReference type="ChEBI" id="CHEBI:456215"/>
        <dbReference type="EC" id="6.1.1.19"/>
    </reaction>
</comment>
<comment type="similarity">
    <text evidence="1 10">Belongs to the class-I aminoacyl-tRNA synthetase family.</text>
</comment>
<dbReference type="CDD" id="cd07956">
    <property type="entry name" value="Anticodon_Ia_Arg"/>
    <property type="match status" value="1"/>
</dbReference>
<dbReference type="InterPro" id="IPR035684">
    <property type="entry name" value="ArgRS_core"/>
</dbReference>
<dbReference type="InterPro" id="IPR001412">
    <property type="entry name" value="aa-tRNA-synth_I_CS"/>
</dbReference>
<dbReference type="Gene3D" id="3.30.1360.70">
    <property type="entry name" value="Arginyl tRNA synthetase N-terminal domain"/>
    <property type="match status" value="1"/>
</dbReference>
<dbReference type="Gene3D" id="3.40.50.620">
    <property type="entry name" value="HUPs"/>
    <property type="match status" value="1"/>
</dbReference>
<dbReference type="GO" id="GO:0005739">
    <property type="term" value="C:mitochondrion"/>
    <property type="evidence" value="ECO:0007669"/>
    <property type="project" value="TreeGrafter"/>
</dbReference>
<evidence type="ECO:0000256" key="3">
    <source>
        <dbReference type="ARBA" id="ARBA00022598"/>
    </source>
</evidence>
<evidence type="ECO:0000256" key="5">
    <source>
        <dbReference type="ARBA" id="ARBA00022840"/>
    </source>
</evidence>
<evidence type="ECO:0000256" key="7">
    <source>
        <dbReference type="ARBA" id="ARBA00023146"/>
    </source>
</evidence>
<dbReference type="SUPFAM" id="SSF55190">
    <property type="entry name" value="Arginyl-tRNA synthetase (ArgRS), N-terminal 'additional' domain"/>
    <property type="match status" value="1"/>
</dbReference>
<dbReference type="SUPFAM" id="SSF52374">
    <property type="entry name" value="Nucleotidylyl transferase"/>
    <property type="match status" value="1"/>
</dbReference>
<evidence type="ECO:0000256" key="9">
    <source>
        <dbReference type="ARBA" id="ARBA00049339"/>
    </source>
</evidence>
<evidence type="ECO:0000256" key="4">
    <source>
        <dbReference type="ARBA" id="ARBA00022741"/>
    </source>
</evidence>
<dbReference type="VEuPathDB" id="FungiDB:PHYBLDRAFT_183522"/>
<dbReference type="GeneID" id="28999692"/>
<protein>
    <recommendedName>
        <fullName evidence="2">arginine--tRNA ligase</fullName>
        <ecNumber evidence="2">6.1.1.19</ecNumber>
    </recommendedName>
    <alternativeName>
        <fullName evidence="8">Arginyl-tRNA synthetase</fullName>
    </alternativeName>
</protein>
<dbReference type="EC" id="6.1.1.19" evidence="2"/>
<dbReference type="OrthoDB" id="68056at2759"/>
<evidence type="ECO:0000256" key="2">
    <source>
        <dbReference type="ARBA" id="ARBA00012837"/>
    </source>
</evidence>
<feature type="domain" description="DALR anticodon binding" evidence="11">
    <location>
        <begin position="494"/>
        <end position="609"/>
    </location>
</feature>
<evidence type="ECO:0000256" key="10">
    <source>
        <dbReference type="RuleBase" id="RU363038"/>
    </source>
</evidence>
<dbReference type="Pfam" id="PF00750">
    <property type="entry name" value="tRNA-synt_1d"/>
    <property type="match status" value="1"/>
</dbReference>
<dbReference type="Pfam" id="PF05746">
    <property type="entry name" value="DALR_1"/>
    <property type="match status" value="1"/>
</dbReference>
<dbReference type="InParanoid" id="A0A162TIR5"/>
<evidence type="ECO:0000313" key="12">
    <source>
        <dbReference type="EMBL" id="OAD67483.1"/>
    </source>
</evidence>
<dbReference type="GO" id="GO:0005524">
    <property type="term" value="F:ATP binding"/>
    <property type="evidence" value="ECO:0007669"/>
    <property type="project" value="UniProtKB-KW"/>
</dbReference>
<name>A0A162TIR5_PHYB8</name>
<dbReference type="FunFam" id="3.40.50.620:FF:000058">
    <property type="entry name" value="Mitochondrial arginyl-tRNA synthetase"/>
    <property type="match status" value="1"/>
</dbReference>
<sequence length="609" mass="69978">MKKQKKEQKIPDLHTIKDTKSLFKHAVASQLSKIVTRYTEAQLLRFIETPKSTAYGQFALPLPKLIAQCTNPDEDGNNPHPSQWCQELAKKFKPDSMIERATPVGVFLNFEVQPIEYIKYTLLQVFKEKTRYGWSLSNTGTVLIDYSSPNIAKPFHAGHLRSTILGNYLRRIHEAMGYQVIGINYLGDWGKQYGLLAVGFEKYGNEDELEKDPIKHLYNVYVKINEDMKTTPEIDQQAGHYFKRMEDGDEKVLEQWKRFRELSIEMYLPVYRRLGISFDDYSGESKTEPYIARIYQLLEEKNIAIKLDDGAWVVDLEEYKLGRPIIKRADGTSLYLTRDLASVLLRMETYPCNKAFYVVGTEQERYLKQVFTISRLIWGEELPGLYHIGFGRINGMSTRQGTAVFLQDILDTAQNKMLSIMQEEDNKDKYADILKRGVQTDGVTYEGERAAEYIADRLGTSAVIAQDMSGRRIKNYGFSWDRMIDARGDTGVFLQYTHARVCGIERKCSVRVTDNCNFGLLKEKETFELAQMISHFPSVVQNSFDNLEPSTLVSYLFKLAHLISQSNYTLRVKGMDLPLAEARMLLFWAAKTTLGNGLRLVGIEPLERM</sequence>
<keyword evidence="3 10" id="KW-0436">Ligase</keyword>
<dbReference type="InterPro" id="IPR009080">
    <property type="entry name" value="tRNAsynth_Ia_anticodon-bd"/>
</dbReference>
<keyword evidence="7 10" id="KW-0030">Aminoacyl-tRNA synthetase</keyword>
<evidence type="ECO:0000256" key="1">
    <source>
        <dbReference type="ARBA" id="ARBA00005594"/>
    </source>
</evidence>
<dbReference type="PROSITE" id="PS00178">
    <property type="entry name" value="AA_TRNA_LIGASE_I"/>
    <property type="match status" value="1"/>
</dbReference>
<dbReference type="PRINTS" id="PR01038">
    <property type="entry name" value="TRNASYNTHARG"/>
</dbReference>
<keyword evidence="13" id="KW-1185">Reference proteome</keyword>
<dbReference type="InterPro" id="IPR008909">
    <property type="entry name" value="DALR_anticod-bd"/>
</dbReference>
<reference evidence="13" key="1">
    <citation type="submission" date="2015-06" db="EMBL/GenBank/DDBJ databases">
        <title>Expansion of signal transduction pathways in fungi by whole-genome duplication.</title>
        <authorList>
            <consortium name="DOE Joint Genome Institute"/>
            <person name="Corrochano L.M."/>
            <person name="Kuo A."/>
            <person name="Marcet-Houben M."/>
            <person name="Polaino S."/>
            <person name="Salamov A."/>
            <person name="Villalobos J.M."/>
            <person name="Alvarez M.I."/>
            <person name="Avalos J."/>
            <person name="Benito E.P."/>
            <person name="Benoit I."/>
            <person name="Burger G."/>
            <person name="Camino L.P."/>
            <person name="Canovas D."/>
            <person name="Cerda-Olmedo E."/>
            <person name="Cheng J.-F."/>
            <person name="Dominguez A."/>
            <person name="Elias M."/>
            <person name="Eslava A.P."/>
            <person name="Glaser F."/>
            <person name="Grimwood J."/>
            <person name="Gutierrez G."/>
            <person name="Heitman J."/>
            <person name="Henrissat B."/>
            <person name="Iturriaga E.A."/>
            <person name="Lang B.F."/>
            <person name="Lavin J.L."/>
            <person name="Lee S."/>
            <person name="Li W."/>
            <person name="Lindquist E."/>
            <person name="Lopez-Garcia S."/>
            <person name="Luque E.M."/>
            <person name="Marcos A.T."/>
            <person name="Martin J."/>
            <person name="McCluskey K."/>
            <person name="Medina H.R."/>
            <person name="Miralles-Duran A."/>
            <person name="Miyazaki A."/>
            <person name="Munoz-Torres E."/>
            <person name="Oguiza J.A."/>
            <person name="Ohm R."/>
            <person name="Olmedo M."/>
            <person name="Orejas M."/>
            <person name="Ortiz-Castellanos L."/>
            <person name="Pisabarro A.G."/>
            <person name="Rodriguez-Romero J."/>
            <person name="Ruiz-Herrera J."/>
            <person name="Ruiz-Vazquez R."/>
            <person name="Sanz C."/>
            <person name="Schackwitz W."/>
            <person name="Schmutz J."/>
            <person name="Shahriari M."/>
            <person name="Shelest E."/>
            <person name="Silva-Franco F."/>
            <person name="Soanes D."/>
            <person name="Syed K."/>
            <person name="Tagua V.G."/>
            <person name="Talbot N.J."/>
            <person name="Thon M."/>
            <person name="De vries R.P."/>
            <person name="Wiebenga A."/>
            <person name="Yadav J.S."/>
            <person name="Braun E.L."/>
            <person name="Baker S."/>
            <person name="Garre V."/>
            <person name="Horwitz B."/>
            <person name="Torres-Martinez S."/>
            <person name="Idnurm A."/>
            <person name="Herrera-Estrella A."/>
            <person name="Gabaldon T."/>
            <person name="Grigoriev I.V."/>
        </authorList>
    </citation>
    <scope>NUCLEOTIDE SEQUENCE [LARGE SCALE GENOMIC DNA]</scope>
    <source>
        <strain evidence="13">NRRL 1555(-)</strain>
    </source>
</reference>
<dbReference type="InterPro" id="IPR001278">
    <property type="entry name" value="Arg-tRNA-ligase"/>
</dbReference>
<dbReference type="NCBIfam" id="TIGR00456">
    <property type="entry name" value="argS"/>
    <property type="match status" value="1"/>
</dbReference>
<dbReference type="PANTHER" id="PTHR11956:SF11">
    <property type="entry name" value="ARGININE--TRNA LIGASE, MITOCHONDRIAL-RELATED"/>
    <property type="match status" value="1"/>
</dbReference>
<dbReference type="AlphaFoldDB" id="A0A162TIR5"/>
<keyword evidence="4 10" id="KW-0547">Nucleotide-binding</keyword>
<dbReference type="RefSeq" id="XP_018285523.1">
    <property type="nucleotide sequence ID" value="XM_018438786.1"/>
</dbReference>
<dbReference type="InterPro" id="IPR014729">
    <property type="entry name" value="Rossmann-like_a/b/a_fold"/>
</dbReference>
<dbReference type="STRING" id="763407.A0A162TIR5"/>
<keyword evidence="6 10" id="KW-0648">Protein biosynthesis</keyword>
<accession>A0A162TIR5</accession>
<dbReference type="SMART" id="SM00836">
    <property type="entry name" value="DALR_1"/>
    <property type="match status" value="1"/>
</dbReference>
<dbReference type="EMBL" id="KV440999">
    <property type="protein sequence ID" value="OAD67483.1"/>
    <property type="molecule type" value="Genomic_DNA"/>
</dbReference>
<dbReference type="FunFam" id="1.10.730.10:FF:000006">
    <property type="entry name" value="Arginyl-tRNA synthetase 2, mitochondrial"/>
    <property type="match status" value="1"/>
</dbReference>
<dbReference type="PANTHER" id="PTHR11956">
    <property type="entry name" value="ARGINYL-TRNA SYNTHETASE"/>
    <property type="match status" value="1"/>
</dbReference>
<evidence type="ECO:0000256" key="6">
    <source>
        <dbReference type="ARBA" id="ARBA00022917"/>
    </source>
</evidence>
<dbReference type="GO" id="GO:0006420">
    <property type="term" value="P:arginyl-tRNA aminoacylation"/>
    <property type="evidence" value="ECO:0007669"/>
    <property type="project" value="InterPro"/>
</dbReference>
<gene>
    <name evidence="12" type="ORF">PHYBLDRAFT_183522</name>
</gene>
<dbReference type="Proteomes" id="UP000077315">
    <property type="component" value="Unassembled WGS sequence"/>
</dbReference>
<evidence type="ECO:0000259" key="11">
    <source>
        <dbReference type="SMART" id="SM00836"/>
    </source>
</evidence>
<evidence type="ECO:0000256" key="8">
    <source>
        <dbReference type="ARBA" id="ARBA00033033"/>
    </source>
</evidence>
<dbReference type="InterPro" id="IPR036695">
    <property type="entry name" value="Arg-tRNA-synth_N_sf"/>
</dbReference>
<dbReference type="Gene3D" id="1.10.730.10">
    <property type="entry name" value="Isoleucyl-tRNA Synthetase, Domain 1"/>
    <property type="match status" value="1"/>
</dbReference>
<dbReference type="SUPFAM" id="SSF47323">
    <property type="entry name" value="Anticodon-binding domain of a subclass of class I aminoacyl-tRNA synthetases"/>
    <property type="match status" value="1"/>
</dbReference>
<keyword evidence="5 10" id="KW-0067">ATP-binding</keyword>
<organism evidence="12 13">
    <name type="scientific">Phycomyces blakesleeanus (strain ATCC 8743b / DSM 1359 / FGSC 10004 / NBRC 33097 / NRRL 1555)</name>
    <dbReference type="NCBI Taxonomy" id="763407"/>
    <lineage>
        <taxon>Eukaryota</taxon>
        <taxon>Fungi</taxon>
        <taxon>Fungi incertae sedis</taxon>
        <taxon>Mucoromycota</taxon>
        <taxon>Mucoromycotina</taxon>
        <taxon>Mucoromycetes</taxon>
        <taxon>Mucorales</taxon>
        <taxon>Phycomycetaceae</taxon>
        <taxon>Phycomyces</taxon>
    </lineage>
</organism>
<evidence type="ECO:0000313" key="13">
    <source>
        <dbReference type="Proteomes" id="UP000077315"/>
    </source>
</evidence>